<dbReference type="PANTHER" id="PTHR23315:SF240">
    <property type="entry name" value="U-BOX DOMAIN-CONTAINING PROTEIN 5"/>
    <property type="match status" value="1"/>
</dbReference>
<feature type="compositionally biased region" description="Polar residues" evidence="6">
    <location>
        <begin position="716"/>
        <end position="729"/>
    </location>
</feature>
<evidence type="ECO:0000256" key="1">
    <source>
        <dbReference type="ARBA" id="ARBA00000900"/>
    </source>
</evidence>
<dbReference type="Gramene" id="arahy.Tifrunner.gnm2.ann2.Ah05g094400.1">
    <property type="protein sequence ID" value="arahy.Tifrunner.gnm2.ann2.Ah05g094400.1-CDS"/>
    <property type="gene ID" value="arahy.Tifrunner.gnm2.ann2.Ah05g094400"/>
</dbReference>
<dbReference type="GO" id="GO:0061630">
    <property type="term" value="F:ubiquitin protein ligase activity"/>
    <property type="evidence" value="ECO:0007669"/>
    <property type="project" value="UniProtKB-EC"/>
</dbReference>
<dbReference type="InterPro" id="IPR058678">
    <property type="entry name" value="ARM_PUB"/>
</dbReference>
<comment type="caution">
    <text evidence="8">The sequence shown here is derived from an EMBL/GenBank/DDBJ whole genome shotgun (WGS) entry which is preliminary data.</text>
</comment>
<dbReference type="InterPro" id="IPR011989">
    <property type="entry name" value="ARM-like"/>
</dbReference>
<feature type="region of interest" description="Disordered" evidence="6">
    <location>
        <begin position="709"/>
        <end position="751"/>
    </location>
</feature>
<sequence length="751" mass="84516">MGTDSGEEAESLPNPRSFKVHSKLCVELMKILARVLRIFPAIEEARPRSSSGIESLCLLNNAIDKAKLLLQHCSDCSKLYLALTGNAILQRCQKARKSLLQSLIQIQGMVPVILAAEVSGIIDDLECATFVLDSAEEEAGKVVKELLEQDTDTMDGSAVKALQFAAPRLNITSQKAILIEKRSIKKLRDKIGTNDQKKKAILKFLWYILDKHGNHIIGEEMEKVHSHNDEPIATENSSHHSQQSHQTESDPCLHYDQYRTQTDEFGRATPLEEYKCPISSRLMYDPVVIASGVTYERMWIKKWFDEGNDTCPKTKKKLVHMGMTPNIAMKDLISKWCRNNGVSISDPNRLVGGFHSWEASMTSIKSFGSYINDFNLPLDLSNMSLGSLDTSYNSDVLHSKTTRESNLRSIMTNDDSHKRQAQEQMREANLQLLSELHDLQWDSQCQVIEEVKENLKSNYQAFSSVSPQNFTEPLIRFLNSAYDLHDVKALRAGTQLLLEFVNNCRNGLSNFSEDVFTLLANFLDSEVTGEALAVMEELSSYLHGKAKIAASNALTSILNILNSDNKEFQRQAIVILYNLSFNGEVCPLMLSLKCIPTLLPFFKDRSLLRYCIVILKNLCDTEEGRNSAVETKGFIASVAEILETGSNEEKEHALEVLISLCSQRMDYCRLVMSQYVISHLFYISKNGSDKGQATALELLRLLQDVEDVEDDDSLEPNLNNTSGDSNSQPQERRSSKGSKFLKKLPFLKTKR</sequence>
<keyword evidence="4" id="KW-0808">Transferase</keyword>
<dbReference type="OrthoDB" id="10064100at2759"/>
<reference evidence="8 9" key="1">
    <citation type="submission" date="2019-01" db="EMBL/GenBank/DDBJ databases">
        <title>Sequencing of cultivated peanut Arachis hypogaea provides insights into genome evolution and oil improvement.</title>
        <authorList>
            <person name="Chen X."/>
        </authorList>
    </citation>
    <scope>NUCLEOTIDE SEQUENCE [LARGE SCALE GENOMIC DNA]</scope>
    <source>
        <strain evidence="9">cv. Fuhuasheng</strain>
        <tissue evidence="8">Leaves</tissue>
    </source>
</reference>
<evidence type="ECO:0000256" key="6">
    <source>
        <dbReference type="SAM" id="MobiDB-lite"/>
    </source>
</evidence>
<evidence type="ECO:0000256" key="5">
    <source>
        <dbReference type="ARBA" id="ARBA00022786"/>
    </source>
</evidence>
<dbReference type="SMR" id="A0A444WRV9"/>
<accession>A0A444WRV9</accession>
<dbReference type="InterPro" id="IPR016024">
    <property type="entry name" value="ARM-type_fold"/>
</dbReference>
<dbReference type="UniPathway" id="UPA00143"/>
<dbReference type="SUPFAM" id="SSF57850">
    <property type="entry name" value="RING/U-box"/>
    <property type="match status" value="1"/>
</dbReference>
<dbReference type="SUPFAM" id="SSF48371">
    <property type="entry name" value="ARM repeat"/>
    <property type="match status" value="1"/>
</dbReference>
<dbReference type="Gene3D" id="1.25.10.10">
    <property type="entry name" value="Leucine-rich Repeat Variant"/>
    <property type="match status" value="1"/>
</dbReference>
<dbReference type="Pfam" id="PF25598">
    <property type="entry name" value="ARM_PUB"/>
    <property type="match status" value="1"/>
</dbReference>
<dbReference type="Pfam" id="PF04564">
    <property type="entry name" value="U-box"/>
    <property type="match status" value="1"/>
</dbReference>
<dbReference type="InterPro" id="IPR013083">
    <property type="entry name" value="Znf_RING/FYVE/PHD"/>
</dbReference>
<evidence type="ECO:0000256" key="3">
    <source>
        <dbReference type="ARBA" id="ARBA00012483"/>
    </source>
</evidence>
<gene>
    <name evidence="8" type="ORF">Ahy_Scaffold1g106753</name>
</gene>
<proteinExistence type="predicted"/>
<evidence type="ECO:0000313" key="8">
    <source>
        <dbReference type="EMBL" id="RYQ80168.1"/>
    </source>
</evidence>
<dbReference type="Gene3D" id="3.30.40.10">
    <property type="entry name" value="Zinc/RING finger domain, C3HC4 (zinc finger)"/>
    <property type="match status" value="1"/>
</dbReference>
<evidence type="ECO:0000313" key="9">
    <source>
        <dbReference type="Proteomes" id="UP000289738"/>
    </source>
</evidence>
<dbReference type="InterPro" id="IPR045210">
    <property type="entry name" value="RING-Ubox_PUB"/>
</dbReference>
<keyword evidence="5" id="KW-0833">Ubl conjugation pathway</keyword>
<comment type="catalytic activity">
    <reaction evidence="1">
        <text>S-ubiquitinyl-[E2 ubiquitin-conjugating enzyme]-L-cysteine + [acceptor protein]-L-lysine = [E2 ubiquitin-conjugating enzyme]-L-cysteine + N(6)-ubiquitinyl-[acceptor protein]-L-lysine.</text>
        <dbReference type="EC" id="2.3.2.27"/>
    </reaction>
</comment>
<dbReference type="PROSITE" id="PS51698">
    <property type="entry name" value="U_BOX"/>
    <property type="match status" value="1"/>
</dbReference>
<organism evidence="8 9">
    <name type="scientific">Arachis hypogaea</name>
    <name type="common">Peanut</name>
    <dbReference type="NCBI Taxonomy" id="3818"/>
    <lineage>
        <taxon>Eukaryota</taxon>
        <taxon>Viridiplantae</taxon>
        <taxon>Streptophyta</taxon>
        <taxon>Embryophyta</taxon>
        <taxon>Tracheophyta</taxon>
        <taxon>Spermatophyta</taxon>
        <taxon>Magnoliopsida</taxon>
        <taxon>eudicotyledons</taxon>
        <taxon>Gunneridae</taxon>
        <taxon>Pentapetalae</taxon>
        <taxon>rosids</taxon>
        <taxon>fabids</taxon>
        <taxon>Fabales</taxon>
        <taxon>Fabaceae</taxon>
        <taxon>Papilionoideae</taxon>
        <taxon>50 kb inversion clade</taxon>
        <taxon>dalbergioids sensu lato</taxon>
        <taxon>Dalbergieae</taxon>
        <taxon>Pterocarpus clade</taxon>
        <taxon>Arachis</taxon>
    </lineage>
</organism>
<dbReference type="GO" id="GO:0016567">
    <property type="term" value="P:protein ubiquitination"/>
    <property type="evidence" value="ECO:0007669"/>
    <property type="project" value="UniProtKB-UniPathway"/>
</dbReference>
<dbReference type="EMBL" id="SDMP01000021">
    <property type="protein sequence ID" value="RYQ80168.1"/>
    <property type="molecule type" value="Genomic_DNA"/>
</dbReference>
<evidence type="ECO:0000259" key="7">
    <source>
        <dbReference type="PROSITE" id="PS51698"/>
    </source>
</evidence>
<dbReference type="AlphaFoldDB" id="A0A444WRV9"/>
<keyword evidence="9" id="KW-1185">Reference proteome</keyword>
<feature type="region of interest" description="Disordered" evidence="6">
    <location>
        <begin position="224"/>
        <end position="251"/>
    </location>
</feature>
<dbReference type="PANTHER" id="PTHR23315">
    <property type="entry name" value="U BOX DOMAIN-CONTAINING"/>
    <property type="match status" value="1"/>
</dbReference>
<feature type="domain" description="U-box" evidence="7">
    <location>
        <begin position="269"/>
        <end position="343"/>
    </location>
</feature>
<dbReference type="InterPro" id="IPR003613">
    <property type="entry name" value="Ubox_domain"/>
</dbReference>
<name>A0A444WRV9_ARAHY</name>
<evidence type="ECO:0000256" key="2">
    <source>
        <dbReference type="ARBA" id="ARBA00004906"/>
    </source>
</evidence>
<dbReference type="EC" id="2.3.2.27" evidence="3"/>
<dbReference type="STRING" id="3818.A0A444WRV9"/>
<comment type="pathway">
    <text evidence="2">Protein modification; protein ubiquitination.</text>
</comment>
<dbReference type="CDD" id="cd16664">
    <property type="entry name" value="RING-Ubox_PUB"/>
    <property type="match status" value="1"/>
</dbReference>
<protein>
    <recommendedName>
        <fullName evidence="3">RING-type E3 ubiquitin transferase</fullName>
        <ecNumber evidence="3">2.3.2.27</ecNumber>
    </recommendedName>
</protein>
<evidence type="ECO:0000256" key="4">
    <source>
        <dbReference type="ARBA" id="ARBA00022679"/>
    </source>
</evidence>
<dbReference type="SMART" id="SM00504">
    <property type="entry name" value="Ubox"/>
    <property type="match status" value="1"/>
</dbReference>
<dbReference type="Proteomes" id="UP000289738">
    <property type="component" value="Unassembled WGS sequence"/>
</dbReference>